<keyword evidence="3" id="KW-1185">Reference proteome</keyword>
<dbReference type="EMBL" id="CP117811">
    <property type="protein sequence ID" value="WDE96432.1"/>
    <property type="molecule type" value="Genomic_DNA"/>
</dbReference>
<dbReference type="Proteomes" id="UP001214250">
    <property type="component" value="Chromosome 1"/>
</dbReference>
<reference evidence="2 3" key="1">
    <citation type="submission" date="2023-02" db="EMBL/GenBank/DDBJ databases">
        <title>Genome sequence of Lentisphaera profundi SAORIC-696.</title>
        <authorList>
            <person name="Kim e."/>
            <person name="Cho J.-C."/>
            <person name="Choi A."/>
            <person name="Kang I."/>
        </authorList>
    </citation>
    <scope>NUCLEOTIDE SEQUENCE [LARGE SCALE GENOMIC DNA]</scope>
    <source>
        <strain evidence="2 3">SAORIC-696</strain>
    </source>
</reference>
<dbReference type="Gene3D" id="1.25.40.10">
    <property type="entry name" value="Tetratricopeptide repeat domain"/>
    <property type="match status" value="2"/>
</dbReference>
<gene>
    <name evidence="2" type="ORF">PQO03_00445</name>
</gene>
<proteinExistence type="predicted"/>
<evidence type="ECO:0000259" key="1">
    <source>
        <dbReference type="Pfam" id="PF21197"/>
    </source>
</evidence>
<accession>A0ABY7VU63</accession>
<feature type="domain" description="PgaA membrane beta barrel" evidence="1">
    <location>
        <begin position="501"/>
        <end position="690"/>
    </location>
</feature>
<dbReference type="SUPFAM" id="SSF48452">
    <property type="entry name" value="TPR-like"/>
    <property type="match status" value="2"/>
</dbReference>
<sequence>MRFFIYLCMSFSFNISASLILNDADFKSAKILFKNKQYLKALVQINRHLSIRPNDIDGRAFKAETLHILKQHTEALNLYQEILRERPKWKYIQVQYVHLLIDLGALTPAQKLIEKYSLQEDLDQRFYGNQAVKYIKWNDSEEAEKLLLKNSHSQDSILKQRAKFDLIMLYRKKSLMNKVLQEKQLLDEVVKEFPFWLQEAEADALLASKKPEDALLIYRELESKHQLYAKDYPQSFNLQMSIFACFIDMEHFEEAFGVLEDINSYIGGLREERGLLVNNYHWVSIRLNYAWWYMYQGRFEEAESIIEDLHDLMPANDMVQFSKAYLSLWRGHPTKALESFSIIKHGNHINSIQTQNGINMALDNLGFKREARAHTDELLSYYPESILLKTQKENQSVDDMNIFKFETSLEDFYRLSLSAPVDWFDREVGIDRIFIEHAWWKKGNDYYNSRSNSQSSITEGKDRFFEKFGWRGLYVPGIKGELYLSYFNHDKVGFGSHMEAGTDHWFLAAGYDSISEKVPLINELQGNESYVQVKYRQDETFDVALKMEYIAQNDGNHRSSYSLRSHNLIKVYHRWQFNIDTDLAYIDRKKEQSELYYSPNDYVLGYVIPNVSHLWYRRYDYSFSDRLYFGLGYKEERNYEGGEVSFIRYQQELNVNKKLKFLWSMTWDNSIFYGDKEDNIGAYFEMEWRF</sequence>
<evidence type="ECO:0000313" key="2">
    <source>
        <dbReference type="EMBL" id="WDE96432.1"/>
    </source>
</evidence>
<evidence type="ECO:0000313" key="3">
    <source>
        <dbReference type="Proteomes" id="UP001214250"/>
    </source>
</evidence>
<name>A0ABY7VU63_9BACT</name>
<dbReference type="InterPro" id="IPR011990">
    <property type="entry name" value="TPR-like_helical_dom_sf"/>
</dbReference>
<protein>
    <recommendedName>
        <fullName evidence="1">PgaA membrane beta barrel domain-containing protein</fullName>
    </recommendedName>
</protein>
<dbReference type="Pfam" id="PF21197">
    <property type="entry name" value="PgaA_barrel"/>
    <property type="match status" value="1"/>
</dbReference>
<dbReference type="RefSeq" id="WP_274150498.1">
    <property type="nucleotide sequence ID" value="NZ_CP117811.1"/>
</dbReference>
<organism evidence="2 3">
    <name type="scientific">Lentisphaera profundi</name>
    <dbReference type="NCBI Taxonomy" id="1658616"/>
    <lineage>
        <taxon>Bacteria</taxon>
        <taxon>Pseudomonadati</taxon>
        <taxon>Lentisphaerota</taxon>
        <taxon>Lentisphaeria</taxon>
        <taxon>Lentisphaerales</taxon>
        <taxon>Lentisphaeraceae</taxon>
        <taxon>Lentisphaera</taxon>
    </lineage>
</organism>
<dbReference type="InterPro" id="IPR049003">
    <property type="entry name" value="PgaA_barrel"/>
</dbReference>